<keyword evidence="2" id="KW-0540">Nuclease</keyword>
<organism evidence="2 3">
    <name type="scientific">Pedobacter planticolens</name>
    <dbReference type="NCBI Taxonomy" id="2679964"/>
    <lineage>
        <taxon>Bacteria</taxon>
        <taxon>Pseudomonadati</taxon>
        <taxon>Bacteroidota</taxon>
        <taxon>Sphingobacteriia</taxon>
        <taxon>Sphingobacteriales</taxon>
        <taxon>Sphingobacteriaceae</taxon>
        <taxon>Pedobacter</taxon>
    </lineage>
</organism>
<accession>A0A923DZS9</accession>
<evidence type="ECO:0000259" key="1">
    <source>
        <dbReference type="Pfam" id="PF13588"/>
    </source>
</evidence>
<name>A0A923DZS9_9SPHI</name>
<dbReference type="InterPro" id="IPR029464">
    <property type="entry name" value="HSDR_N"/>
</dbReference>
<evidence type="ECO:0000313" key="3">
    <source>
        <dbReference type="Proteomes" id="UP000601055"/>
    </source>
</evidence>
<evidence type="ECO:0000313" key="2">
    <source>
        <dbReference type="EMBL" id="MBB2145458.1"/>
    </source>
</evidence>
<dbReference type="Proteomes" id="UP000601055">
    <property type="component" value="Unassembled WGS sequence"/>
</dbReference>
<dbReference type="Gene3D" id="3.90.1570.30">
    <property type="match status" value="1"/>
</dbReference>
<feature type="domain" description="Type I restriction enzyme R protein N-terminal" evidence="1">
    <location>
        <begin position="40"/>
        <end position="149"/>
    </location>
</feature>
<sequence>MPIFNPTPLNLPHHPFKITQRDDLYFIFDEIRKKHLVLTPEEWVRQHFIRYLIKEKNFPASLLQIEGGLSLNQTRKRSDILVYDKLGEKIMVIECKAPSVAITQATFDQAARYNSVYKARWLAVTNGLQHYYAQIDHTNGKFLFVEELPDYKFL</sequence>
<reference evidence="2" key="1">
    <citation type="submission" date="2019-11" db="EMBL/GenBank/DDBJ databases">
        <title>Description of Pedobacter sp. LMG 31464T.</title>
        <authorList>
            <person name="Carlier A."/>
            <person name="Qi S."/>
            <person name="Vandamme P."/>
        </authorList>
    </citation>
    <scope>NUCLEOTIDE SEQUENCE</scope>
    <source>
        <strain evidence="2">LMG 31464</strain>
    </source>
</reference>
<dbReference type="Pfam" id="PF13588">
    <property type="entry name" value="HSDR_N_2"/>
    <property type="match status" value="1"/>
</dbReference>
<keyword evidence="2" id="KW-0255">Endonuclease</keyword>
<gene>
    <name evidence="2" type="ORF">GM921_08190</name>
</gene>
<keyword evidence="2" id="KW-0378">Hydrolase</keyword>
<keyword evidence="3" id="KW-1185">Reference proteome</keyword>
<dbReference type="GO" id="GO:0004519">
    <property type="term" value="F:endonuclease activity"/>
    <property type="evidence" value="ECO:0007669"/>
    <property type="project" value="UniProtKB-KW"/>
</dbReference>
<dbReference type="AlphaFoldDB" id="A0A923DZS9"/>
<dbReference type="RefSeq" id="WP_182922107.1">
    <property type="nucleotide sequence ID" value="NZ_WNXD01000001.1"/>
</dbReference>
<comment type="caution">
    <text evidence="2">The sequence shown here is derived from an EMBL/GenBank/DDBJ whole genome shotgun (WGS) entry which is preliminary data.</text>
</comment>
<dbReference type="EMBL" id="WNXD01000001">
    <property type="protein sequence ID" value="MBB2145458.1"/>
    <property type="molecule type" value="Genomic_DNA"/>
</dbReference>
<protein>
    <submittedName>
        <fullName evidence="2">Restriction endonuclease subunit R</fullName>
    </submittedName>
</protein>
<proteinExistence type="predicted"/>